<evidence type="ECO:0000259" key="1">
    <source>
        <dbReference type="PROSITE" id="PS50041"/>
    </source>
</evidence>
<dbReference type="Proteomes" id="UP001497623">
    <property type="component" value="Unassembled WGS sequence"/>
</dbReference>
<proteinExistence type="predicted"/>
<dbReference type="EMBL" id="CAXKWB010038479">
    <property type="protein sequence ID" value="CAL4151742.1"/>
    <property type="molecule type" value="Genomic_DNA"/>
</dbReference>
<dbReference type="PROSITE" id="PS50041">
    <property type="entry name" value="C_TYPE_LECTIN_2"/>
    <property type="match status" value="1"/>
</dbReference>
<gene>
    <name evidence="2" type="ORF">MNOR_LOCUS30830</name>
</gene>
<evidence type="ECO:0000313" key="2">
    <source>
        <dbReference type="EMBL" id="CAL4151742.1"/>
    </source>
</evidence>
<dbReference type="Gene3D" id="3.10.100.10">
    <property type="entry name" value="Mannose-Binding Protein A, subunit A"/>
    <property type="match status" value="1"/>
</dbReference>
<keyword evidence="3" id="KW-1185">Reference proteome</keyword>
<feature type="domain" description="C-type lectin" evidence="1">
    <location>
        <begin position="76"/>
        <end position="172"/>
    </location>
</feature>
<sequence>TGVMETIIQNLTIELHSMEEHQGVMEKNIQNLTIELHSMEETIISQLGSKIDNIQKALDDFTRPVVVQCPGGFFKIGSHCYKMYPDTRLTWPASKAKCEADGYVMAGKPDDALNLRRYLFETFGSKIVWLGAMGDGTSYRWIRNDGLLSNSDPLWTGGPPHEISNMCLQLQSHENNVIATPSTVYSYNWCKLRETYFLCEYLIL</sequence>
<dbReference type="InterPro" id="IPR016186">
    <property type="entry name" value="C-type_lectin-like/link_sf"/>
</dbReference>
<dbReference type="SMART" id="SM00034">
    <property type="entry name" value="CLECT"/>
    <property type="match status" value="1"/>
</dbReference>
<name>A0AAV2RY66_MEGNR</name>
<dbReference type="CDD" id="cd00037">
    <property type="entry name" value="CLECT"/>
    <property type="match status" value="1"/>
</dbReference>
<feature type="non-terminal residue" evidence="2">
    <location>
        <position position="1"/>
    </location>
</feature>
<dbReference type="InterPro" id="IPR001304">
    <property type="entry name" value="C-type_lectin-like"/>
</dbReference>
<evidence type="ECO:0000313" key="3">
    <source>
        <dbReference type="Proteomes" id="UP001497623"/>
    </source>
</evidence>
<dbReference type="SUPFAM" id="SSF56436">
    <property type="entry name" value="C-type lectin-like"/>
    <property type="match status" value="1"/>
</dbReference>
<accession>A0AAV2RY66</accession>
<dbReference type="InterPro" id="IPR016187">
    <property type="entry name" value="CTDL_fold"/>
</dbReference>
<dbReference type="AlphaFoldDB" id="A0AAV2RY66"/>
<reference evidence="2 3" key="1">
    <citation type="submission" date="2024-05" db="EMBL/GenBank/DDBJ databases">
        <authorList>
            <person name="Wallberg A."/>
        </authorList>
    </citation>
    <scope>NUCLEOTIDE SEQUENCE [LARGE SCALE GENOMIC DNA]</scope>
</reference>
<comment type="caution">
    <text evidence="2">The sequence shown here is derived from an EMBL/GenBank/DDBJ whole genome shotgun (WGS) entry which is preliminary data.</text>
</comment>
<protein>
    <recommendedName>
        <fullName evidence="1">C-type lectin domain-containing protein</fullName>
    </recommendedName>
</protein>
<organism evidence="2 3">
    <name type="scientific">Meganyctiphanes norvegica</name>
    <name type="common">Northern krill</name>
    <name type="synonym">Thysanopoda norvegica</name>
    <dbReference type="NCBI Taxonomy" id="48144"/>
    <lineage>
        <taxon>Eukaryota</taxon>
        <taxon>Metazoa</taxon>
        <taxon>Ecdysozoa</taxon>
        <taxon>Arthropoda</taxon>
        <taxon>Crustacea</taxon>
        <taxon>Multicrustacea</taxon>
        <taxon>Malacostraca</taxon>
        <taxon>Eumalacostraca</taxon>
        <taxon>Eucarida</taxon>
        <taxon>Euphausiacea</taxon>
        <taxon>Euphausiidae</taxon>
        <taxon>Meganyctiphanes</taxon>
    </lineage>
</organism>